<dbReference type="EMBL" id="JAHRHJ020002153">
    <property type="protein sequence ID" value="KAH9292853.1"/>
    <property type="molecule type" value="Genomic_DNA"/>
</dbReference>
<keyword evidence="2" id="KW-1185">Reference proteome</keyword>
<name>A0AA38F7S2_TAXCH</name>
<protein>
    <submittedName>
        <fullName evidence="1">Uncharacterized protein</fullName>
    </submittedName>
</protein>
<sequence length="50" mass="5439">MFISSDHVKGAFLLAEETRDQLERQPVNRLFGPWPRVPAGTVGEAGATGE</sequence>
<accession>A0AA38F7S2</accession>
<evidence type="ECO:0000313" key="1">
    <source>
        <dbReference type="EMBL" id="KAH9292853.1"/>
    </source>
</evidence>
<dbReference type="AlphaFoldDB" id="A0AA38F7S2"/>
<organism evidence="1 2">
    <name type="scientific">Taxus chinensis</name>
    <name type="common">Chinese yew</name>
    <name type="synonym">Taxus wallichiana var. chinensis</name>
    <dbReference type="NCBI Taxonomy" id="29808"/>
    <lineage>
        <taxon>Eukaryota</taxon>
        <taxon>Viridiplantae</taxon>
        <taxon>Streptophyta</taxon>
        <taxon>Embryophyta</taxon>
        <taxon>Tracheophyta</taxon>
        <taxon>Spermatophyta</taxon>
        <taxon>Pinopsida</taxon>
        <taxon>Pinidae</taxon>
        <taxon>Conifers II</taxon>
        <taxon>Cupressales</taxon>
        <taxon>Taxaceae</taxon>
        <taxon>Taxus</taxon>
    </lineage>
</organism>
<proteinExistence type="predicted"/>
<evidence type="ECO:0000313" key="2">
    <source>
        <dbReference type="Proteomes" id="UP000824469"/>
    </source>
</evidence>
<comment type="caution">
    <text evidence="1">The sequence shown here is derived from an EMBL/GenBank/DDBJ whole genome shotgun (WGS) entry which is preliminary data.</text>
</comment>
<reference evidence="1 2" key="1">
    <citation type="journal article" date="2021" name="Nat. Plants">
        <title>The Taxus genome provides insights into paclitaxel biosynthesis.</title>
        <authorList>
            <person name="Xiong X."/>
            <person name="Gou J."/>
            <person name="Liao Q."/>
            <person name="Li Y."/>
            <person name="Zhou Q."/>
            <person name="Bi G."/>
            <person name="Li C."/>
            <person name="Du R."/>
            <person name="Wang X."/>
            <person name="Sun T."/>
            <person name="Guo L."/>
            <person name="Liang H."/>
            <person name="Lu P."/>
            <person name="Wu Y."/>
            <person name="Zhang Z."/>
            <person name="Ro D.K."/>
            <person name="Shang Y."/>
            <person name="Huang S."/>
            <person name="Yan J."/>
        </authorList>
    </citation>
    <scope>NUCLEOTIDE SEQUENCE [LARGE SCALE GENOMIC DNA]</scope>
    <source>
        <strain evidence="1">Ta-2019</strain>
    </source>
</reference>
<feature type="non-terminal residue" evidence="1">
    <location>
        <position position="50"/>
    </location>
</feature>
<dbReference type="Proteomes" id="UP000824469">
    <property type="component" value="Unassembled WGS sequence"/>
</dbReference>
<gene>
    <name evidence="1" type="ORF">KI387_041961</name>
</gene>